<dbReference type="InterPro" id="IPR000477">
    <property type="entry name" value="RT_dom"/>
</dbReference>
<name>A0A6I8Q649_XENTR</name>
<sequence>MAVPPPIRVVTINVASVKSVGARDTAFFFLSRVEADILFLQETRLCNLQVLHRAKKEWVHGPSYWSLAAEMYSGVAVLFKTSKVTVKRVIEVEMGRCMVLDVLLNGQNLRLINVYGPQTLKARRDLFSRIKPFLFTAQPIIFGGDFNTVTRPMDRGGAAGRLGYDSIYLNSIVSQAGLEDVHIRHFPDRTGFTFYRGTCRSRIDRFFVKQDFIVSPPEVTAVEFSDHCMVSVSLNVSESPQRGRGLWRLNSALLGEECVNQSFREFFQAQESLLDLCNTKAEWWEMVKKRAAGLFRGLANKIQIDKDRAYQSLRRKLDRLVSDGAQGGEVARVRALMKEYQYDRYSSLVLERDYGKHHSPDPYQNCREVFSRKSIHGLQNEAGVLETSVPGILRVVKNYYAELLKGQGLSRASMSSFLEETPILQDENISFDELECEIGVEEVRKAIDGLGLKKSPGPDGLTAEFYKQFVDVLAPRLTEVFNSTLEEGLLPPSMRHSALILLSKGLDQSKVENWRPIALLNTDRKILAKVMFNRLFPFAERLLSPSQHCTVKGRSTFSAVLGIREVLERCRICEWGKYLLTLDQSKAFDRVNHEYLWLLLDRYGLPGKFVNWLKILYKGAESFPLVNGWSGESFGVSSGVRQGCPLSPLLYVFAIDPLIRRIECDALAGVPLSPGRALKVSAYADDVTVVVSSGEEAETVARVLRDYSRASGSLINQNKCETFWMGKGDPAFDLPDVFPVAQPKIKILGIEFGQGDYAKQIWEGKLETASVLVNRWKGLKFTLRERVDLIKTYLIPIFLYLSHVCLLPEAFYVKIKGLFFQLLWGNKTNLIKRNITYLQRKEGGLGMVNPVVFFVNTFIKYNYNNLLLEKPPLWVEIFRVWALPFLECWKRGGLVKSVRAPHAPLPPYVAVSLKVMRRWCVSVGEIRASPRRDIDRRVLGSYFHASLALKDCPDEVLRSGLSLVNSPRVPPKLRDVVWRSFHGKLYVNGNLKYRHTDDRDCPREECSGEVETMDHFLLQCPFNIDVYKQVSAALGIPCLSGCNYQEWAYGAFKRHRGYDLGTLFLVSSVVRFYTWNTRCKVSLRREVLPGPVVVDMVLGELGKIRSLERQRMDEARWKGLWRGIQFDPP</sequence>
<proteinExistence type="predicted"/>
<dbReference type="InterPro" id="IPR026960">
    <property type="entry name" value="RVT-Znf"/>
</dbReference>
<dbReference type="InterPro" id="IPR043502">
    <property type="entry name" value="DNA/RNA_pol_sf"/>
</dbReference>
<dbReference type="GeneTree" id="ENSGT00940000163737"/>
<dbReference type="AlphaFoldDB" id="A0A6I8Q649"/>
<dbReference type="Pfam" id="PF00078">
    <property type="entry name" value="RVT_1"/>
    <property type="match status" value="1"/>
</dbReference>
<dbReference type="GO" id="GO:0003824">
    <property type="term" value="F:catalytic activity"/>
    <property type="evidence" value="ECO:0007669"/>
    <property type="project" value="InterPro"/>
</dbReference>
<organism evidence="2">
    <name type="scientific">Xenopus tropicalis</name>
    <name type="common">Western clawed frog</name>
    <name type="synonym">Silurana tropicalis</name>
    <dbReference type="NCBI Taxonomy" id="8364"/>
    <lineage>
        <taxon>Eukaryota</taxon>
        <taxon>Metazoa</taxon>
        <taxon>Chordata</taxon>
        <taxon>Craniata</taxon>
        <taxon>Vertebrata</taxon>
        <taxon>Euteleostomi</taxon>
        <taxon>Amphibia</taxon>
        <taxon>Batrachia</taxon>
        <taxon>Anura</taxon>
        <taxon>Pipoidea</taxon>
        <taxon>Pipidae</taxon>
        <taxon>Xenopodinae</taxon>
        <taxon>Xenopus</taxon>
        <taxon>Silurana</taxon>
    </lineage>
</organism>
<dbReference type="PANTHER" id="PTHR19446">
    <property type="entry name" value="REVERSE TRANSCRIPTASES"/>
    <property type="match status" value="1"/>
</dbReference>
<dbReference type="SUPFAM" id="SSF56219">
    <property type="entry name" value="DNase I-like"/>
    <property type="match status" value="1"/>
</dbReference>
<dbReference type="Gene3D" id="3.60.10.10">
    <property type="entry name" value="Endonuclease/exonuclease/phosphatase"/>
    <property type="match status" value="1"/>
</dbReference>
<dbReference type="InParanoid" id="A0A6I8Q649"/>
<reference evidence="2" key="2">
    <citation type="submission" date="2020-05" db="UniProtKB">
        <authorList>
            <consortium name="Ensembl"/>
        </authorList>
    </citation>
    <scope>IDENTIFICATION</scope>
</reference>
<dbReference type="SUPFAM" id="SSF56672">
    <property type="entry name" value="DNA/RNA polymerases"/>
    <property type="match status" value="1"/>
</dbReference>
<reference evidence="2" key="1">
    <citation type="journal article" date="2010" name="Science">
        <title>The genome of the Western clawed frog Xenopus tropicalis.</title>
        <authorList>
            <person name="Hellsten U."/>
            <person name="Harland R.M."/>
            <person name="Gilchrist M.J."/>
            <person name="Hendrix D."/>
            <person name="Jurka J."/>
            <person name="Kapitonov V."/>
            <person name="Ovcharenko I."/>
            <person name="Putnam N.H."/>
            <person name="Shu S."/>
            <person name="Taher L."/>
            <person name="Blitz I.L."/>
            <person name="Blumberg B."/>
            <person name="Dichmann D.S."/>
            <person name="Dubchak I."/>
            <person name="Amaya E."/>
            <person name="Detter J.C."/>
            <person name="Fletcher R."/>
            <person name="Gerhard D.S."/>
            <person name="Goodstein D."/>
            <person name="Graves T."/>
            <person name="Grigoriev I.V."/>
            <person name="Grimwood J."/>
            <person name="Kawashima T."/>
            <person name="Lindquist E."/>
            <person name="Lucas S.M."/>
            <person name="Mead P.E."/>
            <person name="Mitros T."/>
            <person name="Ogino H."/>
            <person name="Ohta Y."/>
            <person name="Poliakov A.V."/>
            <person name="Pollet N."/>
            <person name="Robert J."/>
            <person name="Salamov A."/>
            <person name="Sater A.K."/>
            <person name="Schmutz J."/>
            <person name="Terry A."/>
            <person name="Vize P.D."/>
            <person name="Warren W.C."/>
            <person name="Wells D."/>
            <person name="Wills A."/>
            <person name="Wilson R.K."/>
            <person name="Zimmerman L.B."/>
            <person name="Zorn A.M."/>
            <person name="Grainger R."/>
            <person name="Grammer T."/>
            <person name="Khokha M.K."/>
            <person name="Richardson P.M."/>
            <person name="Rokhsar D.S."/>
        </authorList>
    </citation>
    <scope>NUCLEOTIDE SEQUENCE [LARGE SCALE GENOMIC DNA]</scope>
    <source>
        <strain evidence="2">Nigerian</strain>
    </source>
</reference>
<dbReference type="PROSITE" id="PS50878">
    <property type="entry name" value="RT_POL"/>
    <property type="match status" value="1"/>
</dbReference>
<dbReference type="CDD" id="cd09076">
    <property type="entry name" value="L1-EN"/>
    <property type="match status" value="1"/>
</dbReference>
<evidence type="ECO:0000259" key="1">
    <source>
        <dbReference type="PROSITE" id="PS50878"/>
    </source>
</evidence>
<protein>
    <recommendedName>
        <fullName evidence="1">Reverse transcriptase domain-containing protein</fullName>
    </recommendedName>
</protein>
<dbReference type="InterPro" id="IPR005135">
    <property type="entry name" value="Endo/exonuclease/phosphatase"/>
</dbReference>
<evidence type="ECO:0000313" key="2">
    <source>
        <dbReference type="Ensembl" id="ENSXETP00000067994"/>
    </source>
</evidence>
<dbReference type="Pfam" id="PF03372">
    <property type="entry name" value="Exo_endo_phos"/>
    <property type="match status" value="1"/>
</dbReference>
<dbReference type="Ensembl" id="ENSXETT00000090189">
    <property type="protein sequence ID" value="ENSXETP00000067994"/>
    <property type="gene ID" value="ENSXETG00000045838"/>
</dbReference>
<feature type="domain" description="Reverse transcriptase" evidence="1">
    <location>
        <begin position="483"/>
        <end position="752"/>
    </location>
</feature>
<dbReference type="CDD" id="cd01650">
    <property type="entry name" value="RT_nLTR_like"/>
    <property type="match status" value="1"/>
</dbReference>
<dbReference type="InterPro" id="IPR036691">
    <property type="entry name" value="Endo/exonu/phosph_ase_sf"/>
</dbReference>
<dbReference type="Pfam" id="PF13966">
    <property type="entry name" value="zf-RVT"/>
    <property type="match status" value="1"/>
</dbReference>
<accession>A0A6I8Q649</accession>